<dbReference type="GO" id="GO:0009117">
    <property type="term" value="P:nucleotide metabolic process"/>
    <property type="evidence" value="ECO:0007669"/>
    <property type="project" value="TreeGrafter"/>
</dbReference>
<dbReference type="Pfam" id="PF01230">
    <property type="entry name" value="HIT"/>
    <property type="match status" value="1"/>
</dbReference>
<feature type="domain" description="HIT" evidence="4">
    <location>
        <begin position="5"/>
        <end position="113"/>
    </location>
</feature>
<dbReference type="PROSITE" id="PS00892">
    <property type="entry name" value="HIT_1"/>
    <property type="match status" value="1"/>
</dbReference>
<dbReference type="InterPro" id="IPR036265">
    <property type="entry name" value="HIT-like_sf"/>
</dbReference>
<dbReference type="AlphaFoldDB" id="A0A1I2PD91"/>
<dbReference type="InterPro" id="IPR039384">
    <property type="entry name" value="HINT"/>
</dbReference>
<dbReference type="InterPro" id="IPR001310">
    <property type="entry name" value="Histidine_triad_HIT"/>
</dbReference>
<dbReference type="Proteomes" id="UP000182635">
    <property type="component" value="Unassembled WGS sequence"/>
</dbReference>
<sequence length="141" mass="16067">MDNCIFCKIIKGEIPSITVYEDNNVKAFLDISQATKGHVLVVPKKHVKDIFEYDEELAKDVFAKIPMIARAVKESDPEIKGLNIVNNNGEIAYQSVFHSHVHLIPRYTQKDGFSMSFKDNSDSYDNEDLKKIAENIRQHLG</sequence>
<gene>
    <name evidence="5" type="ORF">SAMN02910432_00037</name>
</gene>
<dbReference type="InterPro" id="IPR019808">
    <property type="entry name" value="Histidine_triad_CS"/>
</dbReference>
<accession>A0A1I2PD91</accession>
<dbReference type="PRINTS" id="PR00332">
    <property type="entry name" value="HISTRIAD"/>
</dbReference>
<dbReference type="PANTHER" id="PTHR46648:SF1">
    <property type="entry name" value="ADENOSINE 5'-MONOPHOSPHORAMIDASE HNT1"/>
    <property type="match status" value="1"/>
</dbReference>
<dbReference type="EMBL" id="FOPI01000003">
    <property type="protein sequence ID" value="SFG14044.1"/>
    <property type="molecule type" value="Genomic_DNA"/>
</dbReference>
<dbReference type="PANTHER" id="PTHR46648">
    <property type="entry name" value="HIT FAMILY PROTEIN 1"/>
    <property type="match status" value="1"/>
</dbReference>
<name>A0A1I2PD91_9LACO</name>
<dbReference type="CDD" id="cd01277">
    <property type="entry name" value="HINT_subgroup"/>
    <property type="match status" value="1"/>
</dbReference>
<dbReference type="InterPro" id="IPR011146">
    <property type="entry name" value="HIT-like"/>
</dbReference>
<evidence type="ECO:0000259" key="4">
    <source>
        <dbReference type="PROSITE" id="PS51084"/>
    </source>
</evidence>
<dbReference type="OrthoDB" id="9784774at2"/>
<dbReference type="GO" id="GO:0003824">
    <property type="term" value="F:catalytic activity"/>
    <property type="evidence" value="ECO:0007669"/>
    <property type="project" value="InterPro"/>
</dbReference>
<protein>
    <submittedName>
        <fullName evidence="5">Histidine triad (HIT) family protein</fullName>
    </submittedName>
</protein>
<feature type="short sequence motif" description="Histidine triad motif" evidence="2 3">
    <location>
        <begin position="98"/>
        <end position="102"/>
    </location>
</feature>
<feature type="active site" description="Tele-AMP-histidine intermediate" evidence="1">
    <location>
        <position position="100"/>
    </location>
</feature>
<dbReference type="RefSeq" id="WP_046922819.1">
    <property type="nucleotide sequence ID" value="NZ_AYYL01000001.1"/>
</dbReference>
<evidence type="ECO:0000256" key="3">
    <source>
        <dbReference type="PROSITE-ProRule" id="PRU00464"/>
    </source>
</evidence>
<dbReference type="Gene3D" id="3.30.428.10">
    <property type="entry name" value="HIT-like"/>
    <property type="match status" value="1"/>
</dbReference>
<dbReference type="PROSITE" id="PS51084">
    <property type="entry name" value="HIT_2"/>
    <property type="match status" value="1"/>
</dbReference>
<dbReference type="FunFam" id="3.30.428.10:FF:000014">
    <property type="entry name" value="Putative histidine triad (HIT) protein"/>
    <property type="match status" value="1"/>
</dbReference>
<dbReference type="SUPFAM" id="SSF54197">
    <property type="entry name" value="HIT-like"/>
    <property type="match status" value="1"/>
</dbReference>
<reference evidence="6" key="1">
    <citation type="submission" date="2016-10" db="EMBL/GenBank/DDBJ databases">
        <authorList>
            <person name="Varghese N."/>
            <person name="Submissions S."/>
        </authorList>
    </citation>
    <scope>NUCLEOTIDE SEQUENCE [LARGE SCALE GENOMIC DNA]</scope>
    <source>
        <strain evidence="6">DSM 20403</strain>
    </source>
</reference>
<evidence type="ECO:0000256" key="1">
    <source>
        <dbReference type="PIRSR" id="PIRSR601310-1"/>
    </source>
</evidence>
<evidence type="ECO:0000313" key="5">
    <source>
        <dbReference type="EMBL" id="SFG14044.1"/>
    </source>
</evidence>
<evidence type="ECO:0000313" key="6">
    <source>
        <dbReference type="Proteomes" id="UP000182635"/>
    </source>
</evidence>
<proteinExistence type="predicted"/>
<organism evidence="5 6">
    <name type="scientific">Ligilactobacillus ruminis DSM 20403 = NBRC 102161</name>
    <dbReference type="NCBI Taxonomy" id="1423798"/>
    <lineage>
        <taxon>Bacteria</taxon>
        <taxon>Bacillati</taxon>
        <taxon>Bacillota</taxon>
        <taxon>Bacilli</taxon>
        <taxon>Lactobacillales</taxon>
        <taxon>Lactobacillaceae</taxon>
        <taxon>Ligilactobacillus</taxon>
    </lineage>
</organism>
<evidence type="ECO:0000256" key="2">
    <source>
        <dbReference type="PIRSR" id="PIRSR601310-3"/>
    </source>
</evidence>